<sequence length="350" mass="40336">MLQQLTRPVKNTIKSLVQKSGYQITKVDTLDIEPLIGSSFTPSAVPAGAREYLRGDHPRLQDLRRRYAALNHPVAAHSHWTTSFVNDNVELLNFRGDNAYLWQVRQSRGDAEMRYFANTLYIERIDHRRLLPALVEDGAFGCHTFQYQGRHGMSRDLLDSINEIYFLDRQIGLFDRPDLRVLDIGAGYGRLAHRMCEALPNLKSYVCVDAVPESTFLAEYYLKHRGLPESRASAVALDELHKLEAMPQFDVAVNIHSFTECNYEAIRWWLNMVSKLNIRWLLIAPNKGPLGAEHDLFSIESDRSRKDFMNLLEEAGYKQELRAPKFDDPHLQIGIPRFADTYYHLFQKVA</sequence>
<dbReference type="SUPFAM" id="SSF53335">
    <property type="entry name" value="S-adenosyl-L-methionine-dependent methyltransferases"/>
    <property type="match status" value="1"/>
</dbReference>
<keyword evidence="2" id="KW-1185">Reference proteome</keyword>
<evidence type="ECO:0000313" key="2">
    <source>
        <dbReference type="Proteomes" id="UP000244248"/>
    </source>
</evidence>
<protein>
    <recommendedName>
        <fullName evidence="3">Sugar O-methyltransferase</fullName>
    </recommendedName>
</protein>
<dbReference type="CDD" id="cd02440">
    <property type="entry name" value="AdoMet_MTases"/>
    <property type="match status" value="1"/>
</dbReference>
<gene>
    <name evidence="1" type="ORF">CJD38_00825</name>
</gene>
<dbReference type="InterPro" id="IPR029063">
    <property type="entry name" value="SAM-dependent_MTases_sf"/>
</dbReference>
<evidence type="ECO:0000313" key="1">
    <source>
        <dbReference type="EMBL" id="PTU32700.1"/>
    </source>
</evidence>
<dbReference type="EMBL" id="QANS01000001">
    <property type="protein sequence ID" value="PTU32700.1"/>
    <property type="molecule type" value="Genomic_DNA"/>
</dbReference>
<dbReference type="RefSeq" id="WP_107938409.1">
    <property type="nucleotide sequence ID" value="NZ_QANS01000001.1"/>
</dbReference>
<organism evidence="1 2">
    <name type="scientific">Stenotrophobium rhamnosiphilum</name>
    <dbReference type="NCBI Taxonomy" id="2029166"/>
    <lineage>
        <taxon>Bacteria</taxon>
        <taxon>Pseudomonadati</taxon>
        <taxon>Pseudomonadota</taxon>
        <taxon>Gammaproteobacteria</taxon>
        <taxon>Nevskiales</taxon>
        <taxon>Nevskiaceae</taxon>
        <taxon>Stenotrophobium</taxon>
    </lineage>
</organism>
<name>A0A2T5MJE0_9GAMM</name>
<proteinExistence type="predicted"/>
<comment type="caution">
    <text evidence="1">The sequence shown here is derived from an EMBL/GenBank/DDBJ whole genome shotgun (WGS) entry which is preliminary data.</text>
</comment>
<dbReference type="Proteomes" id="UP000244248">
    <property type="component" value="Unassembled WGS sequence"/>
</dbReference>
<dbReference type="AlphaFoldDB" id="A0A2T5MJE0"/>
<reference evidence="1 2" key="1">
    <citation type="submission" date="2018-04" db="EMBL/GenBank/DDBJ databases">
        <title>Novel species isolated from glacier.</title>
        <authorList>
            <person name="Liu Q."/>
            <person name="Xin Y.-H."/>
        </authorList>
    </citation>
    <scope>NUCLEOTIDE SEQUENCE [LARGE SCALE GENOMIC DNA]</scope>
    <source>
        <strain evidence="1 2">GT1R17</strain>
    </source>
</reference>
<dbReference type="NCBIfam" id="TIGR04371">
    <property type="entry name" value="methyltran_NanM"/>
    <property type="match status" value="1"/>
</dbReference>
<dbReference type="InterPro" id="IPR030807">
    <property type="entry name" value="Methyltran_NanM"/>
</dbReference>
<dbReference type="OrthoDB" id="5328730at2"/>
<accession>A0A2T5MJE0</accession>
<dbReference type="Gene3D" id="3.40.50.150">
    <property type="entry name" value="Vaccinia Virus protein VP39"/>
    <property type="match status" value="1"/>
</dbReference>
<evidence type="ECO:0008006" key="3">
    <source>
        <dbReference type="Google" id="ProtNLM"/>
    </source>
</evidence>